<proteinExistence type="predicted"/>
<dbReference type="AlphaFoldDB" id="A0A8B8A9A7"/>
<dbReference type="OrthoDB" id="6142821at2759"/>
<dbReference type="InterPro" id="IPR007110">
    <property type="entry name" value="Ig-like_dom"/>
</dbReference>
<keyword evidence="2" id="KW-1185">Reference proteome</keyword>
<evidence type="ECO:0000313" key="3">
    <source>
        <dbReference type="RefSeq" id="XP_022288042.1"/>
    </source>
</evidence>
<evidence type="ECO:0000313" key="2">
    <source>
        <dbReference type="Proteomes" id="UP000694844"/>
    </source>
</evidence>
<dbReference type="PROSITE" id="PS50835">
    <property type="entry name" value="IG_LIKE"/>
    <property type="match status" value="1"/>
</dbReference>
<reference evidence="3" key="1">
    <citation type="submission" date="2025-08" db="UniProtKB">
        <authorList>
            <consortium name="RefSeq"/>
        </authorList>
    </citation>
    <scope>IDENTIFICATION</scope>
    <source>
        <tissue evidence="3">Whole sample</tissue>
    </source>
</reference>
<dbReference type="InterPro" id="IPR013098">
    <property type="entry name" value="Ig_I-set"/>
</dbReference>
<feature type="domain" description="Ig-like" evidence="1">
    <location>
        <begin position="60"/>
        <end position="141"/>
    </location>
</feature>
<accession>A0A8B8A9A7</accession>
<organism evidence="2 3">
    <name type="scientific">Crassostrea virginica</name>
    <name type="common">Eastern oyster</name>
    <dbReference type="NCBI Taxonomy" id="6565"/>
    <lineage>
        <taxon>Eukaryota</taxon>
        <taxon>Metazoa</taxon>
        <taxon>Spiralia</taxon>
        <taxon>Lophotrochozoa</taxon>
        <taxon>Mollusca</taxon>
        <taxon>Bivalvia</taxon>
        <taxon>Autobranchia</taxon>
        <taxon>Pteriomorphia</taxon>
        <taxon>Ostreida</taxon>
        <taxon>Ostreoidea</taxon>
        <taxon>Ostreidae</taxon>
        <taxon>Crassostrea</taxon>
    </lineage>
</organism>
<sequence>MDCMGYYKHASSNTYSFRCFRSYTVNIWEILWSFVDLSQKMFCIKNRRKKGSYEKIPLLPKHVIRVRQYGNNVTMTIDGINKRYNKVVWRKDGEKINPNERRIDIIHDLPKSTSLVIYDVSRADSATYQCILKARSETECSDLTMLEFSSITLHEYTDKSRRTTTRKEIRKHLLHQPIISPKSRNRNSVKYNVIYTKTSDAEGENKDDLLANMTETDIRRVIHYGILLSRQSRLHWNTLTGSSVLNEIYQRFHNTTIRPKSPNECHRKCEMISSLKCTDRFVTFASCDDEFSTLCAFMRNGSITNKLEALFRSKNVTVLKKYFRSCQCTPMHKEKCICVPDIYLKLLQGKIENGIGY</sequence>
<dbReference type="RefSeq" id="XP_022288042.1">
    <property type="nucleotide sequence ID" value="XM_022432334.1"/>
</dbReference>
<dbReference type="InterPro" id="IPR036179">
    <property type="entry name" value="Ig-like_dom_sf"/>
</dbReference>
<dbReference type="KEGG" id="cvn:111100438"/>
<dbReference type="GeneID" id="111100438"/>
<dbReference type="Pfam" id="PF07679">
    <property type="entry name" value="I-set"/>
    <property type="match status" value="1"/>
</dbReference>
<gene>
    <name evidence="3" type="primary">LOC111100438</name>
</gene>
<protein>
    <submittedName>
        <fullName evidence="3">Uncharacterized protein LOC111100438</fullName>
    </submittedName>
</protein>
<dbReference type="Gene3D" id="2.60.40.10">
    <property type="entry name" value="Immunoglobulins"/>
    <property type="match status" value="1"/>
</dbReference>
<evidence type="ECO:0000259" key="1">
    <source>
        <dbReference type="PROSITE" id="PS50835"/>
    </source>
</evidence>
<dbReference type="InterPro" id="IPR013783">
    <property type="entry name" value="Ig-like_fold"/>
</dbReference>
<name>A0A8B8A9A7_CRAVI</name>
<dbReference type="Proteomes" id="UP000694844">
    <property type="component" value="Chromosome 6"/>
</dbReference>
<dbReference type="SUPFAM" id="SSF48726">
    <property type="entry name" value="Immunoglobulin"/>
    <property type="match status" value="1"/>
</dbReference>